<evidence type="ECO:0000313" key="2">
    <source>
        <dbReference type="EMBL" id="MCY1082456.1"/>
    </source>
</evidence>
<dbReference type="SUPFAM" id="SSF51556">
    <property type="entry name" value="Metallo-dependent hydrolases"/>
    <property type="match status" value="1"/>
</dbReference>
<dbReference type="InterPro" id="IPR006680">
    <property type="entry name" value="Amidohydro-rel"/>
</dbReference>
<proteinExistence type="predicted"/>
<dbReference type="PROSITE" id="PS51257">
    <property type="entry name" value="PROKAR_LIPOPROTEIN"/>
    <property type="match status" value="1"/>
</dbReference>
<keyword evidence="3" id="KW-1185">Reference proteome</keyword>
<feature type="domain" description="Amidohydrolase-related" evidence="1">
    <location>
        <begin position="92"/>
        <end position="451"/>
    </location>
</feature>
<dbReference type="RefSeq" id="WP_267541022.1">
    <property type="nucleotide sequence ID" value="NZ_JAPNKA010000001.1"/>
</dbReference>
<evidence type="ECO:0000313" key="3">
    <source>
        <dbReference type="Proteomes" id="UP001207654"/>
    </source>
</evidence>
<name>A0ABT4AL81_9BACT</name>
<dbReference type="SUPFAM" id="SSF51338">
    <property type="entry name" value="Composite domain of metallo-dependent hydrolases"/>
    <property type="match status" value="1"/>
</dbReference>
<dbReference type="PANTHER" id="PTHR43135:SF3">
    <property type="entry name" value="ALPHA-D-RIBOSE 1-METHYLPHOSPHONATE 5-TRIPHOSPHATE DIPHOSPHATASE"/>
    <property type="match status" value="1"/>
</dbReference>
<dbReference type="Pfam" id="PF01979">
    <property type="entry name" value="Amidohydro_1"/>
    <property type="match status" value="1"/>
</dbReference>
<reference evidence="2 3" key="1">
    <citation type="submission" date="2022-11" db="EMBL/GenBank/DDBJ databases">
        <title>Minimal conservation of predation-associated metabolite biosynthetic gene clusters underscores biosynthetic potential of Myxococcota including descriptions for ten novel species: Archangium lansinium sp. nov., Myxococcus landrumus sp. nov., Nannocystis bai.</title>
        <authorList>
            <person name="Ahearne A."/>
            <person name="Stevens C."/>
            <person name="Phillips K."/>
        </authorList>
    </citation>
    <scope>NUCLEOTIDE SEQUENCE [LARGE SCALE GENOMIC DNA]</scope>
    <source>
        <strain evidence="2 3">MIWBW</strain>
    </source>
</reference>
<dbReference type="EMBL" id="JAPNKA010000001">
    <property type="protein sequence ID" value="MCY1082456.1"/>
    <property type="molecule type" value="Genomic_DNA"/>
</dbReference>
<sequence length="486" mass="52222">MQGETRRPGWSAMGLALWMTACGTTNPSLKAEAPLAKDTIAFVNVNVVPMDSERLLAHQTVVVRGERIVALGPVDSTPVPEGAARVEGQGRYLMPGLVDMHLHLVPGTGQPEDPAGQVLALLLANGVTSARALGGPKDTSRVVRDRVARGEVLGPTLRVAAPSMHGKSVQGPEQARQRVREYKAAGYDGLKTHGFLGRDTYDAMMAEARAQRLPVSGHVTPDVGLFHALKSGQQLEHLDGYLNELLPENDPARAEVGQVEVGEPLERMDPARLPALAEATKKAGVWSSPTLALFETVTSPEGVKSLRARPELRYVKQASVETWTQMMSNDSQMANAPAERKRRFAELRRQVTRGLYEAGAKLMVGSDSPQLFMVAGFAVHREMEALADAGIPPYGVLEAATRNAAEYLGEAGTWGTVAKGRRADLLLLESNPLQDVKHTRDIAGVMVRGRWLPRSELDALLERTAVVANAPPLVKKGVATATSPAP</sequence>
<dbReference type="PANTHER" id="PTHR43135">
    <property type="entry name" value="ALPHA-D-RIBOSE 1-METHYLPHOSPHONATE 5-TRIPHOSPHATE DIPHOSPHATASE"/>
    <property type="match status" value="1"/>
</dbReference>
<evidence type="ECO:0000259" key="1">
    <source>
        <dbReference type="Pfam" id="PF01979"/>
    </source>
</evidence>
<dbReference type="Gene3D" id="2.30.40.10">
    <property type="entry name" value="Urease, subunit C, domain 1"/>
    <property type="match status" value="2"/>
</dbReference>
<accession>A0ABT4AL81</accession>
<protein>
    <submittedName>
        <fullName evidence="2">Amidohydrolase family protein</fullName>
    </submittedName>
</protein>
<dbReference type="Gene3D" id="3.20.20.140">
    <property type="entry name" value="Metal-dependent hydrolases"/>
    <property type="match status" value="1"/>
</dbReference>
<dbReference type="InterPro" id="IPR011059">
    <property type="entry name" value="Metal-dep_hydrolase_composite"/>
</dbReference>
<comment type="caution">
    <text evidence="2">The sequence shown here is derived from an EMBL/GenBank/DDBJ whole genome shotgun (WGS) entry which is preliminary data.</text>
</comment>
<organism evidence="2 3">
    <name type="scientific">Archangium lansingense</name>
    <dbReference type="NCBI Taxonomy" id="2995310"/>
    <lineage>
        <taxon>Bacteria</taxon>
        <taxon>Pseudomonadati</taxon>
        <taxon>Myxococcota</taxon>
        <taxon>Myxococcia</taxon>
        <taxon>Myxococcales</taxon>
        <taxon>Cystobacterineae</taxon>
        <taxon>Archangiaceae</taxon>
        <taxon>Archangium</taxon>
    </lineage>
</organism>
<gene>
    <name evidence="2" type="ORF">OV287_49220</name>
</gene>
<dbReference type="InterPro" id="IPR032466">
    <property type="entry name" value="Metal_Hydrolase"/>
</dbReference>
<dbReference type="InterPro" id="IPR051781">
    <property type="entry name" value="Metallo-dep_Hydrolase"/>
</dbReference>
<dbReference type="Proteomes" id="UP001207654">
    <property type="component" value="Unassembled WGS sequence"/>
</dbReference>